<keyword evidence="11 17" id="KW-0472">Membrane</keyword>
<evidence type="ECO:0000256" key="11">
    <source>
        <dbReference type="ARBA" id="ARBA00023136"/>
    </source>
</evidence>
<comment type="caution">
    <text evidence="18">The sequence shown here is derived from an EMBL/GenBank/DDBJ whole genome shotgun (WGS) entry which is preliminary data.</text>
</comment>
<comment type="catalytic activity">
    <reaction evidence="16 17">
        <text>di-trans,octa-cis-undecaprenyl diphosphate + H2O = di-trans,octa-cis-undecaprenyl phosphate + phosphate + H(+)</text>
        <dbReference type="Rhea" id="RHEA:28094"/>
        <dbReference type="ChEBI" id="CHEBI:15377"/>
        <dbReference type="ChEBI" id="CHEBI:15378"/>
        <dbReference type="ChEBI" id="CHEBI:43474"/>
        <dbReference type="ChEBI" id="CHEBI:58405"/>
        <dbReference type="ChEBI" id="CHEBI:60392"/>
        <dbReference type="EC" id="3.6.1.27"/>
    </reaction>
</comment>
<keyword evidence="5 17" id="KW-1003">Cell membrane</keyword>
<evidence type="ECO:0000256" key="5">
    <source>
        <dbReference type="ARBA" id="ARBA00022475"/>
    </source>
</evidence>
<comment type="miscellaneous">
    <text evidence="17">Bacitracin is thought to be involved in the inhibition of peptidoglycan synthesis by sequestering undecaprenyl diphosphate, thereby reducing the pool of lipid carrier available.</text>
</comment>
<organism evidence="18 19">
    <name type="scientific">Propionicimonas paludicola</name>
    <dbReference type="NCBI Taxonomy" id="185243"/>
    <lineage>
        <taxon>Bacteria</taxon>
        <taxon>Bacillati</taxon>
        <taxon>Actinomycetota</taxon>
        <taxon>Actinomycetes</taxon>
        <taxon>Propionibacteriales</taxon>
        <taxon>Nocardioidaceae</taxon>
        <taxon>Propionicimonas</taxon>
    </lineage>
</organism>
<feature type="transmembrane region" description="Helical" evidence="17">
    <location>
        <begin position="44"/>
        <end position="68"/>
    </location>
</feature>
<keyword evidence="6 17" id="KW-0812">Transmembrane</keyword>
<dbReference type="EC" id="3.6.1.27" evidence="3 17"/>
<dbReference type="PANTHER" id="PTHR30622:SF3">
    <property type="entry name" value="UNDECAPRENYL-DIPHOSPHATASE"/>
    <property type="match status" value="1"/>
</dbReference>
<keyword evidence="12 17" id="KW-0046">Antibiotic resistance</keyword>
<dbReference type="HAMAP" id="MF_01006">
    <property type="entry name" value="Undec_diphosphatase"/>
    <property type="match status" value="1"/>
</dbReference>
<feature type="transmembrane region" description="Helical" evidence="17">
    <location>
        <begin position="259"/>
        <end position="278"/>
    </location>
</feature>
<dbReference type="PANTHER" id="PTHR30622">
    <property type="entry name" value="UNDECAPRENYL-DIPHOSPHATASE"/>
    <property type="match status" value="1"/>
</dbReference>
<dbReference type="GO" id="GO:0008360">
    <property type="term" value="P:regulation of cell shape"/>
    <property type="evidence" value="ECO:0007669"/>
    <property type="project" value="UniProtKB-KW"/>
</dbReference>
<evidence type="ECO:0000256" key="10">
    <source>
        <dbReference type="ARBA" id="ARBA00022989"/>
    </source>
</evidence>
<evidence type="ECO:0000256" key="12">
    <source>
        <dbReference type="ARBA" id="ARBA00023251"/>
    </source>
</evidence>
<evidence type="ECO:0000256" key="16">
    <source>
        <dbReference type="ARBA" id="ARBA00047594"/>
    </source>
</evidence>
<keyword evidence="10 17" id="KW-1133">Transmembrane helix</keyword>
<reference evidence="18 19" key="1">
    <citation type="submission" date="2017-10" db="EMBL/GenBank/DDBJ databases">
        <title>Sequencing the genomes of 1000 actinobacteria strains.</title>
        <authorList>
            <person name="Klenk H.-P."/>
        </authorList>
    </citation>
    <scope>NUCLEOTIDE SEQUENCE [LARGE SCALE GENOMIC DNA]</scope>
    <source>
        <strain evidence="18 19">DSM 15597</strain>
    </source>
</reference>
<gene>
    <name evidence="17" type="primary">uppP</name>
    <name evidence="18" type="ORF">ATK74_1018</name>
</gene>
<protein>
    <recommendedName>
        <fullName evidence="4 17">Undecaprenyl-diphosphatase</fullName>
        <ecNumber evidence="3 17">3.6.1.27</ecNumber>
    </recommendedName>
    <alternativeName>
        <fullName evidence="15 17">Bacitracin resistance protein</fullName>
    </alternativeName>
    <alternativeName>
        <fullName evidence="14 17">Undecaprenyl pyrophosphate phosphatase</fullName>
    </alternativeName>
</protein>
<dbReference type="EMBL" id="PDJC01000001">
    <property type="protein sequence ID" value="PFG16479.1"/>
    <property type="molecule type" value="Genomic_DNA"/>
</dbReference>
<evidence type="ECO:0000256" key="8">
    <source>
        <dbReference type="ARBA" id="ARBA00022960"/>
    </source>
</evidence>
<keyword evidence="19" id="KW-1185">Reference proteome</keyword>
<dbReference type="NCBIfam" id="NF001392">
    <property type="entry name" value="PRK00281.2-1"/>
    <property type="match status" value="1"/>
</dbReference>
<evidence type="ECO:0000256" key="15">
    <source>
        <dbReference type="ARBA" id="ARBA00032932"/>
    </source>
</evidence>
<evidence type="ECO:0000313" key="18">
    <source>
        <dbReference type="EMBL" id="PFG16479.1"/>
    </source>
</evidence>
<evidence type="ECO:0000256" key="1">
    <source>
        <dbReference type="ARBA" id="ARBA00004651"/>
    </source>
</evidence>
<dbReference type="GO" id="GO:0046677">
    <property type="term" value="P:response to antibiotic"/>
    <property type="evidence" value="ECO:0007669"/>
    <property type="project" value="UniProtKB-UniRule"/>
</dbReference>
<evidence type="ECO:0000256" key="13">
    <source>
        <dbReference type="ARBA" id="ARBA00023316"/>
    </source>
</evidence>
<comment type="function">
    <text evidence="17">Catalyzes the dephosphorylation of undecaprenyl diphosphate (UPP). Confers resistance to bacitracin.</text>
</comment>
<dbReference type="GO" id="GO:0050380">
    <property type="term" value="F:undecaprenyl-diphosphatase activity"/>
    <property type="evidence" value="ECO:0007669"/>
    <property type="project" value="UniProtKB-UniRule"/>
</dbReference>
<feature type="transmembrane region" description="Helical" evidence="17">
    <location>
        <begin position="89"/>
        <end position="108"/>
    </location>
</feature>
<keyword evidence="7 17" id="KW-0378">Hydrolase</keyword>
<feature type="transmembrane region" description="Helical" evidence="17">
    <location>
        <begin position="223"/>
        <end position="247"/>
    </location>
</feature>
<dbReference type="Pfam" id="PF02673">
    <property type="entry name" value="BacA"/>
    <property type="match status" value="1"/>
</dbReference>
<evidence type="ECO:0000313" key="19">
    <source>
        <dbReference type="Proteomes" id="UP000226079"/>
    </source>
</evidence>
<evidence type="ECO:0000256" key="7">
    <source>
        <dbReference type="ARBA" id="ARBA00022801"/>
    </source>
</evidence>
<proteinExistence type="inferred from homology"/>
<comment type="subcellular location">
    <subcellularLocation>
        <location evidence="1 17">Cell membrane</location>
        <topology evidence="1 17">Multi-pass membrane protein</topology>
    </subcellularLocation>
</comment>
<dbReference type="GO" id="GO:0009252">
    <property type="term" value="P:peptidoglycan biosynthetic process"/>
    <property type="evidence" value="ECO:0007669"/>
    <property type="project" value="UniProtKB-KW"/>
</dbReference>
<dbReference type="InterPro" id="IPR003824">
    <property type="entry name" value="UppP"/>
</dbReference>
<evidence type="ECO:0000256" key="14">
    <source>
        <dbReference type="ARBA" id="ARBA00032707"/>
    </source>
</evidence>
<feature type="transmembrane region" description="Helical" evidence="17">
    <location>
        <begin position="120"/>
        <end position="137"/>
    </location>
</feature>
<feature type="transmembrane region" description="Helical" evidence="17">
    <location>
        <begin position="193"/>
        <end position="211"/>
    </location>
</feature>
<dbReference type="GO" id="GO:0005886">
    <property type="term" value="C:plasma membrane"/>
    <property type="evidence" value="ECO:0007669"/>
    <property type="project" value="UniProtKB-SubCell"/>
</dbReference>
<evidence type="ECO:0000256" key="3">
    <source>
        <dbReference type="ARBA" id="ARBA00012374"/>
    </source>
</evidence>
<accession>A0A2A9CSF1</accession>
<keyword evidence="13 17" id="KW-0961">Cell wall biogenesis/degradation</keyword>
<evidence type="ECO:0000256" key="17">
    <source>
        <dbReference type="HAMAP-Rule" id="MF_01006"/>
    </source>
</evidence>
<comment type="similarity">
    <text evidence="2 17">Belongs to the UppP family.</text>
</comment>
<dbReference type="Proteomes" id="UP000226079">
    <property type="component" value="Unassembled WGS sequence"/>
</dbReference>
<evidence type="ECO:0000256" key="2">
    <source>
        <dbReference type="ARBA" id="ARBA00010621"/>
    </source>
</evidence>
<dbReference type="GO" id="GO:0071555">
    <property type="term" value="P:cell wall organization"/>
    <property type="evidence" value="ECO:0007669"/>
    <property type="project" value="UniProtKB-KW"/>
</dbReference>
<evidence type="ECO:0000256" key="9">
    <source>
        <dbReference type="ARBA" id="ARBA00022984"/>
    </source>
</evidence>
<keyword evidence="8 17" id="KW-0133">Cell shape</keyword>
<keyword evidence="9 17" id="KW-0573">Peptidoglycan synthesis</keyword>
<evidence type="ECO:0000256" key="6">
    <source>
        <dbReference type="ARBA" id="ARBA00022692"/>
    </source>
</evidence>
<sequence length="281" mass="29963">MIDWWQAILFGIVEGVTEFLPISSTGHLTIMEGLLGYNVADPSVTAFTAIIQVGAMIASIIYFWSDIVRFATGWFRGLTKAEHRDDPDYKMGWAIIIGFLVTGLVAFALKDLVEGPLRNLWAVVIGLIGWSLVMFAADRIAKAVRTEDTVTWKDGALIGLVQVISLVPGVSRSGATISTGMFRGLDRVAATRMSFFIGIPTLVVSGGFQAISAADAIGTAGGVGWLATGIGTVVSGIVAYFSIAWLLKFVSRNDFTGFIIYRVLLGLVLAGLLISGVIPAV</sequence>
<dbReference type="AlphaFoldDB" id="A0A2A9CSF1"/>
<evidence type="ECO:0000256" key="4">
    <source>
        <dbReference type="ARBA" id="ARBA00021581"/>
    </source>
</evidence>
<name>A0A2A9CSF1_9ACTN</name>